<dbReference type="Pfam" id="PF07424">
    <property type="entry name" value="TrbM"/>
    <property type="match status" value="1"/>
</dbReference>
<evidence type="ECO:0000313" key="1">
    <source>
        <dbReference type="EMBL" id="SDQ03407.1"/>
    </source>
</evidence>
<dbReference type="EMBL" id="FNKJ01000001">
    <property type="protein sequence ID" value="SDQ03407.1"/>
    <property type="molecule type" value="Genomic_DNA"/>
</dbReference>
<proteinExistence type="predicted"/>
<keyword evidence="2" id="KW-1185">Reference proteome</keyword>
<organism evidence="1 2">
    <name type="scientific">Pseudomonas moorei</name>
    <dbReference type="NCBI Taxonomy" id="395599"/>
    <lineage>
        <taxon>Bacteria</taxon>
        <taxon>Pseudomonadati</taxon>
        <taxon>Pseudomonadota</taxon>
        <taxon>Gammaproteobacteria</taxon>
        <taxon>Pseudomonadales</taxon>
        <taxon>Pseudomonadaceae</taxon>
        <taxon>Pseudomonas</taxon>
    </lineage>
</organism>
<reference evidence="2" key="1">
    <citation type="submission" date="2016-10" db="EMBL/GenBank/DDBJ databases">
        <authorList>
            <person name="Varghese N."/>
            <person name="Submissions S."/>
        </authorList>
    </citation>
    <scope>NUCLEOTIDE SEQUENCE [LARGE SCALE GENOMIC DNA]</scope>
    <source>
        <strain evidence="2">BS3775</strain>
    </source>
</reference>
<gene>
    <name evidence="1" type="ORF">SAMN04490195_0050</name>
</gene>
<evidence type="ECO:0000313" key="2">
    <source>
        <dbReference type="Proteomes" id="UP000199570"/>
    </source>
</evidence>
<dbReference type="InterPro" id="IPR009989">
    <property type="entry name" value="TrbM"/>
</dbReference>
<dbReference type="AlphaFoldDB" id="A0A1H0XKH6"/>
<name>A0A1H0XKH6_9PSED</name>
<accession>A0A1H0XKH6</accession>
<dbReference type="OrthoDB" id="6904272at2"/>
<dbReference type="Proteomes" id="UP000199570">
    <property type="component" value="Unassembled WGS sequence"/>
</dbReference>
<protein>
    <submittedName>
        <fullName evidence="1">TrbM protein</fullName>
    </submittedName>
</protein>
<sequence length="111" mass="12029">MRKAFLTVFAALTFAGVSHASDLPQPPTDYSYGSKSDSDACGATLCLLGMTRDGDCNKYVTKYFSIIRTKHGKFSPSRTAEARGDFVAQCVEDQSSAKSANDKWGSVQRGF</sequence>
<dbReference type="RefSeq" id="WP_011005956.1">
    <property type="nucleotide sequence ID" value="NZ_FNKJ01000001.1"/>
</dbReference>